<dbReference type="GO" id="GO:0000785">
    <property type="term" value="C:chromatin"/>
    <property type="evidence" value="ECO:0007669"/>
    <property type="project" value="TreeGrafter"/>
</dbReference>
<evidence type="ECO:0000256" key="1">
    <source>
        <dbReference type="ARBA" id="ARBA00004123"/>
    </source>
</evidence>
<evidence type="ECO:0000256" key="4">
    <source>
        <dbReference type="ARBA" id="ARBA00022723"/>
    </source>
</evidence>
<evidence type="ECO:0000313" key="13">
    <source>
        <dbReference type="Proteomes" id="UP000030746"/>
    </source>
</evidence>
<dbReference type="STRING" id="225164.V4B2G3"/>
<dbReference type="PANTHER" id="PTHR45884">
    <property type="entry name" value="N-ACETYLTRANSFERASE ECO"/>
    <property type="match status" value="1"/>
</dbReference>
<evidence type="ECO:0000256" key="6">
    <source>
        <dbReference type="ARBA" id="ARBA00022833"/>
    </source>
</evidence>
<dbReference type="PANTHER" id="PTHR45884:SF2">
    <property type="entry name" value="N-ACETYLTRANSFERASE ECO"/>
    <property type="match status" value="1"/>
</dbReference>
<evidence type="ECO:0000259" key="10">
    <source>
        <dbReference type="Pfam" id="PF13878"/>
    </source>
</evidence>
<dbReference type="HOGENOM" id="CLU_039183_0_1_1"/>
<accession>V4B2G3</accession>
<evidence type="ECO:0008006" key="14">
    <source>
        <dbReference type="Google" id="ProtNLM"/>
    </source>
</evidence>
<dbReference type="GO" id="GO:0007064">
    <property type="term" value="P:mitotic sister chromatid cohesion"/>
    <property type="evidence" value="ECO:0007669"/>
    <property type="project" value="TreeGrafter"/>
</dbReference>
<dbReference type="OrthoDB" id="428854at2759"/>
<evidence type="ECO:0000256" key="8">
    <source>
        <dbReference type="ARBA" id="ARBA00023306"/>
    </source>
</evidence>
<gene>
    <name evidence="12" type="ORF">LOTGIDRAFT_112462</name>
</gene>
<dbReference type="GeneID" id="20230851"/>
<evidence type="ECO:0000256" key="2">
    <source>
        <dbReference type="ARBA" id="ARBA00005816"/>
    </source>
</evidence>
<evidence type="ECO:0000259" key="11">
    <source>
        <dbReference type="Pfam" id="PF13880"/>
    </source>
</evidence>
<reference evidence="12 13" key="1">
    <citation type="journal article" date="2013" name="Nature">
        <title>Insights into bilaterian evolution from three spiralian genomes.</title>
        <authorList>
            <person name="Simakov O."/>
            <person name="Marletaz F."/>
            <person name="Cho S.J."/>
            <person name="Edsinger-Gonzales E."/>
            <person name="Havlak P."/>
            <person name="Hellsten U."/>
            <person name="Kuo D.H."/>
            <person name="Larsson T."/>
            <person name="Lv J."/>
            <person name="Arendt D."/>
            <person name="Savage R."/>
            <person name="Osoegawa K."/>
            <person name="de Jong P."/>
            <person name="Grimwood J."/>
            <person name="Chapman J.A."/>
            <person name="Shapiro H."/>
            <person name="Aerts A."/>
            <person name="Otillar R.P."/>
            <person name="Terry A.Y."/>
            <person name="Boore J.L."/>
            <person name="Grigoriev I.V."/>
            <person name="Lindberg D.R."/>
            <person name="Seaver E.C."/>
            <person name="Weisblat D.A."/>
            <person name="Putnam N.H."/>
            <person name="Rokhsar D.S."/>
        </authorList>
    </citation>
    <scope>NUCLEOTIDE SEQUENCE [LARGE SCALE GENOMIC DNA]</scope>
</reference>
<evidence type="ECO:0000313" key="12">
    <source>
        <dbReference type="EMBL" id="ESP00562.1"/>
    </source>
</evidence>
<protein>
    <recommendedName>
        <fullName evidence="14">N-acetyltransferase domain-containing protein</fullName>
    </recommendedName>
</protein>
<dbReference type="Pfam" id="PF13880">
    <property type="entry name" value="Acetyltransf_13"/>
    <property type="match status" value="1"/>
</dbReference>
<comment type="subcellular location">
    <subcellularLocation>
        <location evidence="1">Nucleus</location>
    </subcellularLocation>
</comment>
<dbReference type="InterPro" id="IPR028009">
    <property type="entry name" value="ESCO_Acetyltransf_dom"/>
</dbReference>
<sequence>MLQDAGQKKFGATVCDVCGMVYTHADPIDETTHAKFHANLLNTLKFPGWKKERIVEEFIEDGSKIVMVLNDDPKYATRKISEINKIMGQELGFPDINLSFTSNYKGFLYISEDKNIEGCCIAESIQEGYRVIADPTSKSPSKNSETQQRPWYCDTEPERASIGISKIWVYKQSRQKGIASRLLDTIRTCFHYGGVVERNELAFSDPTPDGKKFATKYTGAPSFLVYRYIR</sequence>
<name>V4B2G3_LOTGI</name>
<feature type="domain" description="N-acetyltransferase ESCO acetyl-transferase" evidence="11">
    <location>
        <begin position="159"/>
        <end position="226"/>
    </location>
</feature>
<keyword evidence="4" id="KW-0479">Metal-binding</keyword>
<comment type="similarity">
    <text evidence="2">Belongs to the acetyltransferase family. ECO subfamily.</text>
</comment>
<keyword evidence="7" id="KW-0539">Nucleus</keyword>
<dbReference type="KEGG" id="lgi:LOTGIDRAFT_112462"/>
<dbReference type="GO" id="GO:0061733">
    <property type="term" value="F:protein-lysine-acetyltransferase activity"/>
    <property type="evidence" value="ECO:0007669"/>
    <property type="project" value="TreeGrafter"/>
</dbReference>
<keyword evidence="3" id="KW-0808">Transferase</keyword>
<evidence type="ECO:0000256" key="3">
    <source>
        <dbReference type="ARBA" id="ARBA00022679"/>
    </source>
</evidence>
<dbReference type="Proteomes" id="UP000030746">
    <property type="component" value="Unassembled WGS sequence"/>
</dbReference>
<dbReference type="CTD" id="20230851"/>
<dbReference type="GO" id="GO:0005634">
    <property type="term" value="C:nucleus"/>
    <property type="evidence" value="ECO:0007669"/>
    <property type="project" value="UniProtKB-SubCell"/>
</dbReference>
<dbReference type="OMA" id="KEHQKFC"/>
<proteinExistence type="inferred from homology"/>
<evidence type="ECO:0000256" key="7">
    <source>
        <dbReference type="ARBA" id="ARBA00023242"/>
    </source>
</evidence>
<organism evidence="12 13">
    <name type="scientific">Lottia gigantea</name>
    <name type="common">Giant owl limpet</name>
    <dbReference type="NCBI Taxonomy" id="225164"/>
    <lineage>
        <taxon>Eukaryota</taxon>
        <taxon>Metazoa</taxon>
        <taxon>Spiralia</taxon>
        <taxon>Lophotrochozoa</taxon>
        <taxon>Mollusca</taxon>
        <taxon>Gastropoda</taxon>
        <taxon>Patellogastropoda</taxon>
        <taxon>Lottioidea</taxon>
        <taxon>Lottiidae</taxon>
        <taxon>Lottia</taxon>
    </lineage>
</organism>
<feature type="domain" description="N-acetyltransferase ESCO zinc-finger" evidence="10">
    <location>
        <begin position="4"/>
        <end position="39"/>
    </location>
</feature>
<dbReference type="InterPro" id="IPR028005">
    <property type="entry name" value="AcTrfase_ESCO_Znf_dom"/>
</dbReference>
<evidence type="ECO:0000256" key="9">
    <source>
        <dbReference type="ARBA" id="ARBA00023315"/>
    </source>
</evidence>
<keyword evidence="13" id="KW-1185">Reference proteome</keyword>
<keyword evidence="9" id="KW-0012">Acyltransferase</keyword>
<dbReference type="AlphaFoldDB" id="V4B2G3"/>
<dbReference type="RefSeq" id="XP_009048681.1">
    <property type="nucleotide sequence ID" value="XM_009050433.1"/>
</dbReference>
<dbReference type="GO" id="GO:0008270">
    <property type="term" value="F:zinc ion binding"/>
    <property type="evidence" value="ECO:0007669"/>
    <property type="project" value="UniProtKB-KW"/>
</dbReference>
<dbReference type="EMBL" id="KB200701">
    <property type="protein sequence ID" value="ESP00562.1"/>
    <property type="molecule type" value="Genomic_DNA"/>
</dbReference>
<dbReference type="Pfam" id="PF13878">
    <property type="entry name" value="zf-C2H2_3"/>
    <property type="match status" value="1"/>
</dbReference>
<keyword evidence="8" id="KW-0131">Cell cycle</keyword>
<keyword evidence="6" id="KW-0862">Zinc</keyword>
<evidence type="ECO:0000256" key="5">
    <source>
        <dbReference type="ARBA" id="ARBA00022771"/>
    </source>
</evidence>
<keyword evidence="5" id="KW-0863">Zinc-finger</keyword>